<keyword evidence="2" id="KW-0378">Hydrolase</keyword>
<reference evidence="3" key="1">
    <citation type="submission" date="2016-10" db="EMBL/GenBank/DDBJ databases">
        <authorList>
            <person name="de Groot N.N."/>
        </authorList>
    </citation>
    <scope>NUCLEOTIDE SEQUENCE [LARGE SCALE GENOMIC DNA]</scope>
    <source>
        <strain evidence="3">BP1-145</strain>
    </source>
</reference>
<dbReference type="GO" id="GO:0006281">
    <property type="term" value="P:DNA repair"/>
    <property type="evidence" value="ECO:0007669"/>
    <property type="project" value="InterPro"/>
</dbReference>
<dbReference type="PANTHER" id="PTHR47642">
    <property type="entry name" value="ATP-DEPENDENT DNA HELICASE"/>
    <property type="match status" value="1"/>
</dbReference>
<protein>
    <submittedName>
        <fullName evidence="2">UvrD-like helicase C-terminal domain-containing protein</fullName>
    </submittedName>
</protein>
<dbReference type="InterPro" id="IPR051055">
    <property type="entry name" value="PIF1_helicase"/>
</dbReference>
<evidence type="ECO:0000313" key="2">
    <source>
        <dbReference type="EMBL" id="SDN65225.1"/>
    </source>
</evidence>
<gene>
    <name evidence="2" type="ORF">SAMN04487900_101280</name>
</gene>
<keyword evidence="2" id="KW-0347">Helicase</keyword>
<dbReference type="Gene3D" id="3.40.50.300">
    <property type="entry name" value="P-loop containing nucleotide triphosphate hydrolases"/>
    <property type="match status" value="2"/>
</dbReference>
<dbReference type="Pfam" id="PF05970">
    <property type="entry name" value="PIF1"/>
    <property type="match status" value="1"/>
</dbReference>
<dbReference type="Pfam" id="PF14493">
    <property type="entry name" value="HTH_40"/>
    <property type="match status" value="1"/>
</dbReference>
<sequence>MEQNNERLRATDDTSGMLRTAWDFVENTGRSIFLTGKAGTGKTTFLKEVMAGSRKRPIVVAPTGVAAINAGGVTIHSFFQLPFSPYVPGAKVENKFDFSREKRKIIASIDLLIIDEISMVRADLLDAIDAVLRRFREHDQPFGGVQLLMIGDLAQLTPVVTPEDERILKPYYSTPYFFASKALQQIDYVTIQLEHVYRQQDASFINILNEVRNGHPSEAVLAKLNSRLSPQPLPAREGSGYIRLTTHNNIANNYNESELRKLSTPAYTYRAEIKGTFPEYSYPTAEALVLKEGAQVMFVKNDPSGDHRYYNGRIGRVMEAGDNRLTVYCEGDSEAIEVEPLEWENTRYTLNEKTREIEAEVQGTFRQLPLRLAWAITIHKSQGLTFDHAIIDANQSFAPGQVYVALSRCRTLEGLLLASPLEARSIINDERVDSYIAQQEYEAERSICQLPLLKQEYERYLLLQLFDFRSVLALQETMVRIFAEFFYHSHASLKLLHDQALMDLRQRVLDVAGRWQQIIQSMPYEGLHEADFQDRVMRSAGYFSDQLREILVKPIELSAKVETQNKQAARRLDNALPDLRQACLSRRYLLGKMAEMGFSVDNYLHEKQMSMLDALSEDDVKAKRQRKPKASKAPKEVKPKTWEISLQLYQDGMKPDLIAKARSLTLGTIIGHLTRYVESGEVSFDDLVPADHQQAIQRVITKIGVTEGSTAIKNLCPPDITYDEIRLVMQHMQQKKES</sequence>
<dbReference type="SMART" id="SM00382">
    <property type="entry name" value="AAA"/>
    <property type="match status" value="1"/>
</dbReference>
<dbReference type="EMBL" id="FNIW01000001">
    <property type="protein sequence ID" value="SDN65225.1"/>
    <property type="molecule type" value="Genomic_DNA"/>
</dbReference>
<dbReference type="InterPro" id="IPR010285">
    <property type="entry name" value="DNA_helicase_pif1-like_DEAD"/>
</dbReference>
<accession>A0A1H0D583</accession>
<dbReference type="SUPFAM" id="SSF52540">
    <property type="entry name" value="P-loop containing nucleoside triphosphate hydrolases"/>
    <property type="match status" value="2"/>
</dbReference>
<feature type="domain" description="AAA+ ATPase" evidence="1">
    <location>
        <begin position="28"/>
        <end position="183"/>
    </location>
</feature>
<dbReference type="InterPro" id="IPR029491">
    <property type="entry name" value="Helicase_HTH"/>
</dbReference>
<dbReference type="InterPro" id="IPR003593">
    <property type="entry name" value="AAA+_ATPase"/>
</dbReference>
<dbReference type="InterPro" id="IPR027417">
    <property type="entry name" value="P-loop_NTPase"/>
</dbReference>
<comment type="caution">
    <text evidence="2">The sequence shown here is derived from an EMBL/GenBank/DDBJ whole genome shotgun (WGS) entry which is preliminary data.</text>
</comment>
<dbReference type="GO" id="GO:0000723">
    <property type="term" value="P:telomere maintenance"/>
    <property type="evidence" value="ECO:0007669"/>
    <property type="project" value="InterPro"/>
</dbReference>
<dbReference type="RefSeq" id="WP_255380522.1">
    <property type="nucleotide sequence ID" value="NZ_FNIW01000001.1"/>
</dbReference>
<dbReference type="AlphaFoldDB" id="A0A1H0D583"/>
<evidence type="ECO:0000313" key="3">
    <source>
        <dbReference type="Proteomes" id="UP000199134"/>
    </source>
</evidence>
<dbReference type="CDD" id="cd18809">
    <property type="entry name" value="SF1_C_RecD"/>
    <property type="match status" value="1"/>
</dbReference>
<proteinExistence type="predicted"/>
<dbReference type="Proteomes" id="UP000199134">
    <property type="component" value="Unassembled WGS sequence"/>
</dbReference>
<organism evidence="2 3">
    <name type="scientific">Prevotella communis</name>
    <dbReference type="NCBI Taxonomy" id="2913614"/>
    <lineage>
        <taxon>Bacteria</taxon>
        <taxon>Pseudomonadati</taxon>
        <taxon>Bacteroidota</taxon>
        <taxon>Bacteroidia</taxon>
        <taxon>Bacteroidales</taxon>
        <taxon>Prevotellaceae</taxon>
        <taxon>Prevotella</taxon>
    </lineage>
</organism>
<keyword evidence="2" id="KW-0547">Nucleotide-binding</keyword>
<evidence type="ECO:0000259" key="1">
    <source>
        <dbReference type="SMART" id="SM00382"/>
    </source>
</evidence>
<name>A0A1H0D583_9BACT</name>
<keyword evidence="2" id="KW-0067">ATP-binding</keyword>
<dbReference type="FunFam" id="3.40.50.300:FF:001498">
    <property type="entry name" value="ATP-dependent DNA helicase"/>
    <property type="match status" value="1"/>
</dbReference>
<dbReference type="GO" id="GO:0003678">
    <property type="term" value="F:DNA helicase activity"/>
    <property type="evidence" value="ECO:0007669"/>
    <property type="project" value="InterPro"/>
</dbReference>
<dbReference type="PANTHER" id="PTHR47642:SF5">
    <property type="entry name" value="ATP-DEPENDENT DNA HELICASE"/>
    <property type="match status" value="1"/>
</dbReference>